<dbReference type="Gene3D" id="3.60.10.10">
    <property type="entry name" value="Endonuclease/exonuclease/phosphatase"/>
    <property type="match status" value="1"/>
</dbReference>
<organism evidence="1 2">
    <name type="scientific">Fomitopsis schrenkii</name>
    <name type="common">Brown rot fungus</name>
    <dbReference type="NCBI Taxonomy" id="2126942"/>
    <lineage>
        <taxon>Eukaryota</taxon>
        <taxon>Fungi</taxon>
        <taxon>Dikarya</taxon>
        <taxon>Basidiomycota</taxon>
        <taxon>Agaricomycotina</taxon>
        <taxon>Agaricomycetes</taxon>
        <taxon>Polyporales</taxon>
        <taxon>Fomitopsis</taxon>
    </lineage>
</organism>
<dbReference type="SUPFAM" id="SSF56219">
    <property type="entry name" value="DNase I-like"/>
    <property type="match status" value="1"/>
</dbReference>
<gene>
    <name evidence="1" type="ORF">FOMPIDRAFT_14592</name>
</gene>
<dbReference type="InParanoid" id="S8FPM2"/>
<feature type="non-terminal residue" evidence="1">
    <location>
        <position position="268"/>
    </location>
</feature>
<reference evidence="1 2" key="1">
    <citation type="journal article" date="2012" name="Science">
        <title>The Paleozoic origin of enzymatic lignin decomposition reconstructed from 31 fungal genomes.</title>
        <authorList>
            <person name="Floudas D."/>
            <person name="Binder M."/>
            <person name="Riley R."/>
            <person name="Barry K."/>
            <person name="Blanchette R.A."/>
            <person name="Henrissat B."/>
            <person name="Martinez A.T."/>
            <person name="Otillar R."/>
            <person name="Spatafora J.W."/>
            <person name="Yadav J.S."/>
            <person name="Aerts A."/>
            <person name="Benoit I."/>
            <person name="Boyd A."/>
            <person name="Carlson A."/>
            <person name="Copeland A."/>
            <person name="Coutinho P.M."/>
            <person name="de Vries R.P."/>
            <person name="Ferreira P."/>
            <person name="Findley K."/>
            <person name="Foster B."/>
            <person name="Gaskell J."/>
            <person name="Glotzer D."/>
            <person name="Gorecki P."/>
            <person name="Heitman J."/>
            <person name="Hesse C."/>
            <person name="Hori C."/>
            <person name="Igarashi K."/>
            <person name="Jurgens J.A."/>
            <person name="Kallen N."/>
            <person name="Kersten P."/>
            <person name="Kohler A."/>
            <person name="Kuees U."/>
            <person name="Kumar T.K.A."/>
            <person name="Kuo A."/>
            <person name="LaButti K."/>
            <person name="Larrondo L.F."/>
            <person name="Lindquist E."/>
            <person name="Ling A."/>
            <person name="Lombard V."/>
            <person name="Lucas S."/>
            <person name="Lundell T."/>
            <person name="Martin R."/>
            <person name="McLaughlin D.J."/>
            <person name="Morgenstern I."/>
            <person name="Morin E."/>
            <person name="Murat C."/>
            <person name="Nagy L.G."/>
            <person name="Nolan M."/>
            <person name="Ohm R.A."/>
            <person name="Patyshakuliyeva A."/>
            <person name="Rokas A."/>
            <person name="Ruiz-Duenas F.J."/>
            <person name="Sabat G."/>
            <person name="Salamov A."/>
            <person name="Samejima M."/>
            <person name="Schmutz J."/>
            <person name="Slot J.C."/>
            <person name="St John F."/>
            <person name="Stenlid J."/>
            <person name="Sun H."/>
            <person name="Sun S."/>
            <person name="Syed K."/>
            <person name="Tsang A."/>
            <person name="Wiebenga A."/>
            <person name="Young D."/>
            <person name="Pisabarro A."/>
            <person name="Eastwood D.C."/>
            <person name="Martin F."/>
            <person name="Cullen D."/>
            <person name="Grigoriev I.V."/>
            <person name="Hibbett D.S."/>
        </authorList>
    </citation>
    <scope>NUCLEOTIDE SEQUENCE</scope>
    <source>
        <strain evidence="2">FP-58527</strain>
    </source>
</reference>
<accession>S8FPM2</accession>
<dbReference type="InterPro" id="IPR036691">
    <property type="entry name" value="Endo/exonu/phosph_ase_sf"/>
</dbReference>
<evidence type="ECO:0000313" key="1">
    <source>
        <dbReference type="EMBL" id="EPT03196.1"/>
    </source>
</evidence>
<dbReference type="eggNOG" id="ENOG502SMUP">
    <property type="taxonomic scope" value="Eukaryota"/>
</dbReference>
<dbReference type="HOGENOM" id="CLU_049840_0_0_1"/>
<dbReference type="EMBL" id="KE504131">
    <property type="protein sequence ID" value="EPT03196.1"/>
    <property type="molecule type" value="Genomic_DNA"/>
</dbReference>
<evidence type="ECO:0008006" key="3">
    <source>
        <dbReference type="Google" id="ProtNLM"/>
    </source>
</evidence>
<name>S8FPM2_FOMSC</name>
<sequence>VLPGRAVHLDMMWHHNKRLCVLNVYAPNATGENAAFWGSLKSALTGTRLRRPDIILGDFNLVEEAIDRLPARPDHAPAVTALQDFLRDRQMVDGWRVTEPDRKEYSFPQRGSLTRSRLDRIYCLRTLLQTSSEWGIASTAVPTDHRLVYARMSAPAAPFIGKGRWAMPTHLIGDPVFMAQVEQMGLAAEVRASGSRDLLARTPLENPQAAYEDFKLAVREAAQKRLKAKVPQLDRTIHKLNASILTLQGDPRYESQQDLQTEVALLQD</sequence>
<evidence type="ECO:0000313" key="2">
    <source>
        <dbReference type="Proteomes" id="UP000015241"/>
    </source>
</evidence>
<keyword evidence="2" id="KW-1185">Reference proteome</keyword>
<protein>
    <recommendedName>
        <fullName evidence="3">Endonuclease/exonuclease/phosphatase domain-containing protein</fullName>
    </recommendedName>
</protein>
<proteinExistence type="predicted"/>
<dbReference type="OrthoDB" id="2799478at2759"/>
<feature type="non-terminal residue" evidence="1">
    <location>
        <position position="1"/>
    </location>
</feature>
<dbReference type="AlphaFoldDB" id="S8FPM2"/>
<dbReference type="Proteomes" id="UP000015241">
    <property type="component" value="Unassembled WGS sequence"/>
</dbReference>